<comment type="caution">
    <text evidence="2">The sequence shown here is derived from an EMBL/GenBank/DDBJ whole genome shotgun (WGS) entry which is preliminary data.</text>
</comment>
<keyword evidence="3" id="KW-1185">Reference proteome</keyword>
<dbReference type="AlphaFoldDB" id="F9WDY7"/>
<name>F9WDY7_TRYCI</name>
<reference evidence="2 3" key="2">
    <citation type="journal article" date="2012" name="Proc. Natl. Acad. Sci. U.S.A.">
        <title>Antigenic diversity is generated by distinct evolutionary mechanisms in African trypanosome species.</title>
        <authorList>
            <person name="Jackson A.P."/>
            <person name="Berry A."/>
            <person name="Aslett M."/>
            <person name="Allison H.C."/>
            <person name="Burton P."/>
            <person name="Vavrova-Anderson J."/>
            <person name="Brown R."/>
            <person name="Browne H."/>
            <person name="Corton N."/>
            <person name="Hauser H."/>
            <person name="Gamble J."/>
            <person name="Gilderthorp R."/>
            <person name="Marcello L."/>
            <person name="McQuillan J."/>
            <person name="Otto T.D."/>
            <person name="Quail M.A."/>
            <person name="Sanders M.J."/>
            <person name="van Tonder A."/>
            <person name="Ginger M.L."/>
            <person name="Field M.C."/>
            <person name="Barry J.D."/>
            <person name="Hertz-Fowler C."/>
            <person name="Berriman M."/>
        </authorList>
    </citation>
    <scope>NUCLEOTIDE SEQUENCE [LARGE SCALE GENOMIC DNA]</scope>
    <source>
        <strain evidence="2 3">IL3000</strain>
    </source>
</reference>
<evidence type="ECO:0000313" key="2">
    <source>
        <dbReference type="EMBL" id="CCD15492.1"/>
    </source>
</evidence>
<reference evidence="3" key="1">
    <citation type="submission" date="2011-07" db="EMBL/GenBank/DDBJ databases">
        <title>Divergent evolution of antigenic variation in African trypanosomes.</title>
        <authorList>
            <person name="Jackson A.P."/>
            <person name="Berry A."/>
            <person name="Allison H.C."/>
            <person name="Burton P."/>
            <person name="Anderson J."/>
            <person name="Aslett M."/>
            <person name="Brown R."/>
            <person name="Corton N."/>
            <person name="Harris D."/>
            <person name="Hauser H."/>
            <person name="Gamble J."/>
            <person name="Gilderthorp R."/>
            <person name="McQuillan J."/>
            <person name="Quail M.A."/>
            <person name="Sanders M."/>
            <person name="Van Tonder A."/>
            <person name="Ginger M.L."/>
            <person name="Donelson J.E."/>
            <person name="Field M.C."/>
            <person name="Barry J.D."/>
            <person name="Berriman M."/>
            <person name="Hertz-Fowler C."/>
        </authorList>
    </citation>
    <scope>NUCLEOTIDE SEQUENCE [LARGE SCALE GENOMIC DNA]</scope>
    <source>
        <strain evidence="3">IL3000</strain>
    </source>
</reference>
<sequence>MHRGCSLGIHSYVKLLCLYARNLVGIGHLSVVPGSSALSRPPHGLVQSQQTDAGQTHSECIAAFPTVWSEVNERGQALSCVCGHGNSLLCRLLLFLSGNVEYNPGSMKLLIPSGCYQPGRLQQHRVVACLSDTGNPFWKEVVEMRSLQLYLVFNILAWWFELHVVAT</sequence>
<evidence type="ECO:0000313" key="1">
    <source>
        <dbReference type="EMBL" id="CCD13167.1"/>
    </source>
</evidence>
<organism evidence="2 3">
    <name type="scientific">Trypanosoma congolense (strain IL3000)</name>
    <dbReference type="NCBI Taxonomy" id="1068625"/>
    <lineage>
        <taxon>Eukaryota</taxon>
        <taxon>Discoba</taxon>
        <taxon>Euglenozoa</taxon>
        <taxon>Kinetoplastea</taxon>
        <taxon>Metakinetoplastina</taxon>
        <taxon>Trypanosomatida</taxon>
        <taxon>Trypanosomatidae</taxon>
        <taxon>Trypanosoma</taxon>
        <taxon>Nannomonas</taxon>
    </lineage>
</organism>
<protein>
    <submittedName>
        <fullName evidence="1">WGS project CAEQ00000000 data, annotated contig 162</fullName>
    </submittedName>
    <submittedName>
        <fullName evidence="2">WGS project CAEQ00000000 data, annotated contig 2421</fullName>
    </submittedName>
</protein>
<dbReference type="Proteomes" id="UP000000702">
    <property type="component" value="Unassembled WGS sequence"/>
</dbReference>
<proteinExistence type="predicted"/>
<dbReference type="VEuPathDB" id="TriTrypDB:TcIL3000_0_60090"/>
<accession>F9WDY7</accession>
<dbReference type="EMBL" id="CAEQ01001932">
    <property type="protein sequence ID" value="CCD15492.1"/>
    <property type="molecule type" value="Genomic_DNA"/>
</dbReference>
<dbReference type="VEuPathDB" id="TriTrypDB:TcIL3000_0_04330"/>
<evidence type="ECO:0000313" key="3">
    <source>
        <dbReference type="Proteomes" id="UP000000702"/>
    </source>
</evidence>
<dbReference type="EMBL" id="CAEQ01001044">
    <property type="protein sequence ID" value="CCD13167.1"/>
    <property type="molecule type" value="Genomic_DNA"/>
</dbReference>
<gene>
    <name evidence="1" type="ORF">TCIL3000_0_04330</name>
    <name evidence="2" type="ORF">TCIL3000_0_60090</name>
</gene>